<dbReference type="KEGG" id="whr:OG579_11215"/>
<evidence type="ECO:0000313" key="2">
    <source>
        <dbReference type="EMBL" id="WUM18330.1"/>
    </source>
</evidence>
<dbReference type="EMBL" id="CP108021">
    <property type="protein sequence ID" value="WUM18330.1"/>
    <property type="molecule type" value="Genomic_DNA"/>
</dbReference>
<evidence type="ECO:0000313" key="3">
    <source>
        <dbReference type="Proteomes" id="UP001432128"/>
    </source>
</evidence>
<evidence type="ECO:0000256" key="1">
    <source>
        <dbReference type="SAM" id="MobiDB-lite"/>
    </source>
</evidence>
<proteinExistence type="predicted"/>
<name>A0AAU4JX48_9NOCA</name>
<accession>A0AAU4JX48</accession>
<dbReference type="Proteomes" id="UP001432128">
    <property type="component" value="Chromosome"/>
</dbReference>
<feature type="region of interest" description="Disordered" evidence="1">
    <location>
        <begin position="1"/>
        <end position="22"/>
    </location>
</feature>
<reference evidence="2 3" key="1">
    <citation type="submission" date="2022-10" db="EMBL/GenBank/DDBJ databases">
        <title>The complete genomes of actinobacterial strains from the NBC collection.</title>
        <authorList>
            <person name="Joergensen T.S."/>
            <person name="Alvarez Arevalo M."/>
            <person name="Sterndorff E.B."/>
            <person name="Faurdal D."/>
            <person name="Vuksanovic O."/>
            <person name="Mourched A.-S."/>
            <person name="Charusanti P."/>
            <person name="Shaw S."/>
            <person name="Blin K."/>
            <person name="Weber T."/>
        </authorList>
    </citation>
    <scope>NUCLEOTIDE SEQUENCE [LARGE SCALE GENOMIC DNA]</scope>
    <source>
        <strain evidence="2 3">NBC_00319</strain>
    </source>
</reference>
<sequence>MSRSQTDSAARQARRAARDAQESLTLTARRQYRRYRAQAGDVFLDWPRWHGFYLEAYHRTSPDLAEKNQWGGMPPGSFGGTF</sequence>
<protein>
    <submittedName>
        <fullName evidence="2">Uncharacterized protein</fullName>
    </submittedName>
</protein>
<feature type="compositionally biased region" description="Low complexity" evidence="1">
    <location>
        <begin position="1"/>
        <end position="11"/>
    </location>
</feature>
<keyword evidence="3" id="KW-1185">Reference proteome</keyword>
<dbReference type="AlphaFoldDB" id="A0AAU4JX48"/>
<gene>
    <name evidence="2" type="ORF">OG579_11215</name>
</gene>
<dbReference type="RefSeq" id="WP_328855997.1">
    <property type="nucleotide sequence ID" value="NZ_CP108021.1"/>
</dbReference>
<organism evidence="2 3">
    <name type="scientific">Williamsia herbipolensis</name>
    <dbReference type="NCBI Taxonomy" id="1603258"/>
    <lineage>
        <taxon>Bacteria</taxon>
        <taxon>Bacillati</taxon>
        <taxon>Actinomycetota</taxon>
        <taxon>Actinomycetes</taxon>
        <taxon>Mycobacteriales</taxon>
        <taxon>Nocardiaceae</taxon>
        <taxon>Williamsia</taxon>
    </lineage>
</organism>